<feature type="transmembrane region" description="Helical" evidence="1">
    <location>
        <begin position="153"/>
        <end position="177"/>
    </location>
</feature>
<feature type="transmembrane region" description="Helical" evidence="1">
    <location>
        <begin position="12"/>
        <end position="31"/>
    </location>
</feature>
<gene>
    <name evidence="2" type="ORF">IAC61_02135</name>
</gene>
<feature type="transmembrane region" description="Helical" evidence="1">
    <location>
        <begin position="111"/>
        <end position="133"/>
    </location>
</feature>
<feature type="transmembrane region" description="Helical" evidence="1">
    <location>
        <begin position="243"/>
        <end position="265"/>
    </location>
</feature>
<organism evidence="2 3">
    <name type="scientific">Candidatus Alloenteromonas pullistercoris</name>
    <dbReference type="NCBI Taxonomy" id="2840785"/>
    <lineage>
        <taxon>Bacteria</taxon>
        <taxon>Bacillati</taxon>
        <taxon>Bacillota</taxon>
        <taxon>Bacillota incertae sedis</taxon>
        <taxon>Candidatus Alloenteromonas</taxon>
    </lineage>
</organism>
<feature type="transmembrane region" description="Helical" evidence="1">
    <location>
        <begin position="83"/>
        <end position="99"/>
    </location>
</feature>
<keyword evidence="1" id="KW-1133">Transmembrane helix</keyword>
<name>A0A9D9DGC8_9FIRM</name>
<protein>
    <recommendedName>
        <fullName evidence="4">DUF2232 domain-containing protein</fullName>
    </recommendedName>
</protein>
<keyword evidence="1" id="KW-0812">Transmembrane</keyword>
<comment type="caution">
    <text evidence="2">The sequence shown here is derived from an EMBL/GenBank/DDBJ whole genome shotgun (WGS) entry which is preliminary data.</text>
</comment>
<reference evidence="2" key="1">
    <citation type="submission" date="2020-10" db="EMBL/GenBank/DDBJ databases">
        <authorList>
            <person name="Gilroy R."/>
        </authorList>
    </citation>
    <scope>NUCLEOTIDE SEQUENCE</scope>
    <source>
        <strain evidence="2">17113</strain>
    </source>
</reference>
<feature type="transmembrane region" description="Helical" evidence="1">
    <location>
        <begin position="212"/>
        <end position="231"/>
    </location>
</feature>
<keyword evidence="1" id="KW-0472">Membrane</keyword>
<accession>A0A9D9DGC8</accession>
<sequence>MRIFKKRETPSQNIAYCGLLLALLCLLSLLLSFLPLLGLFLILLLPFLTSSIALLCKKRYAIAFTIAATILCPLIGIADWPSVVFYLLPACYAGIVYGYGLRLNLGDSLTIFLTSLFEALLLLLGVLVARFALNIDLIASLGALVGLEREKAMLIFPLFSFSYSLGQSALSHFFAIANSAKLGLDNLDSGRLSFLDPIIALSFIAISLPLAYFSYMGMANLFFGFALYFAFYSARGLWGRKWAAWIGTSLVLALFLLFAYLASFFPSSALHIVYLSAPIIGISGVDLAYWILGLLKRKAKAAKPGDDPQ</sequence>
<evidence type="ECO:0008006" key="4">
    <source>
        <dbReference type="Google" id="ProtNLM"/>
    </source>
</evidence>
<feature type="transmembrane region" description="Helical" evidence="1">
    <location>
        <begin position="60"/>
        <end position="77"/>
    </location>
</feature>
<reference evidence="2" key="2">
    <citation type="journal article" date="2021" name="PeerJ">
        <title>Extensive microbial diversity within the chicken gut microbiome revealed by metagenomics and culture.</title>
        <authorList>
            <person name="Gilroy R."/>
            <person name="Ravi A."/>
            <person name="Getino M."/>
            <person name="Pursley I."/>
            <person name="Horton D.L."/>
            <person name="Alikhan N.F."/>
            <person name="Baker D."/>
            <person name="Gharbi K."/>
            <person name="Hall N."/>
            <person name="Watson M."/>
            <person name="Adriaenssens E.M."/>
            <person name="Foster-Nyarko E."/>
            <person name="Jarju S."/>
            <person name="Secka A."/>
            <person name="Antonio M."/>
            <person name="Oren A."/>
            <person name="Chaudhuri R.R."/>
            <person name="La Ragione R."/>
            <person name="Hildebrand F."/>
            <person name="Pallen M.J."/>
        </authorList>
    </citation>
    <scope>NUCLEOTIDE SEQUENCE</scope>
    <source>
        <strain evidence="2">17113</strain>
    </source>
</reference>
<feature type="transmembrane region" description="Helical" evidence="1">
    <location>
        <begin position="271"/>
        <end position="292"/>
    </location>
</feature>
<evidence type="ECO:0000313" key="2">
    <source>
        <dbReference type="EMBL" id="MBO8426103.1"/>
    </source>
</evidence>
<evidence type="ECO:0000256" key="1">
    <source>
        <dbReference type="SAM" id="Phobius"/>
    </source>
</evidence>
<dbReference type="AlphaFoldDB" id="A0A9D9DGC8"/>
<dbReference type="EMBL" id="JADINA010000016">
    <property type="protein sequence ID" value="MBO8426103.1"/>
    <property type="molecule type" value="Genomic_DNA"/>
</dbReference>
<dbReference type="Proteomes" id="UP000823634">
    <property type="component" value="Unassembled WGS sequence"/>
</dbReference>
<proteinExistence type="predicted"/>
<evidence type="ECO:0000313" key="3">
    <source>
        <dbReference type="Proteomes" id="UP000823634"/>
    </source>
</evidence>